<dbReference type="SUPFAM" id="SSF52058">
    <property type="entry name" value="L domain-like"/>
    <property type="match status" value="1"/>
</dbReference>
<dbReference type="AlphaFoldDB" id="A0A9N8HNL3"/>
<reference evidence="3" key="1">
    <citation type="submission" date="2020-06" db="EMBL/GenBank/DDBJ databases">
        <authorList>
            <consortium name="Plant Systems Biology data submission"/>
        </authorList>
    </citation>
    <scope>NUCLEOTIDE SEQUENCE</scope>
    <source>
        <strain evidence="3">D6</strain>
    </source>
</reference>
<dbReference type="PANTHER" id="PTHR48057">
    <property type="entry name" value="LEUCINE-RICH REPEAT SERINE/THREONINE-PROTEIN KINASE 1"/>
    <property type="match status" value="1"/>
</dbReference>
<name>A0A9N8HNL3_9STRA</name>
<dbReference type="OrthoDB" id="205182at2759"/>
<feature type="region of interest" description="Disordered" evidence="1">
    <location>
        <begin position="1"/>
        <end position="30"/>
    </location>
</feature>
<protein>
    <submittedName>
        <fullName evidence="3">Leucine Rich Repeat</fullName>
    </submittedName>
</protein>
<dbReference type="EMBL" id="CAICTM010000829">
    <property type="protein sequence ID" value="CAB9517093.1"/>
    <property type="molecule type" value="Genomic_DNA"/>
</dbReference>
<gene>
    <name evidence="3" type="ORF">SEMRO_830_G208240.1</name>
</gene>
<sequence length="512" mass="55830">MKLGSIATKSKTGGSLEANACTTERSPGANANHVASAAERTSNRVHTIHTIEFDFLPAPLPIDRTAAATISPPGAFPVSGTGGASNCGPTRSHLSDPTLPPNQNDFASPLDATLVEQEPQQQETEQVQVQLPEALNVMPMSSEANESSLSSSPSSSTFINTCFFVIVALIVGLVLWLLISELSSQDSTSSDPIVAIGTFSEPVETNRSHHYLPFDSSLHPKTRKAILDDPTGPQARANNWMWEDPYLDTYPKWQKIQRFALAVAYHAMEGDNWFRNDHWLSYEVPECEWFSQSPTPCGQDGHLVLQDLQSNNLGGTLPMEILLPETIKVMDYSNNHISGWMPFTPSTNKMEAIILSNNSFEFALYFADADFDPSFLRIFRLDSNQMESNNLQVIGVRHNLETLNLTRNRYGGTIPLREASRSAAKLSYLGLGDNLFEGTIPSELGLMTQLTELNLSGNSAVSGTLPSELLLLTSLLYLDISGTTITGSIPIDLCTGSLNLSIIANCSQIQCC</sequence>
<comment type="caution">
    <text evidence="3">The sequence shown here is derived from an EMBL/GenBank/DDBJ whole genome shotgun (WGS) entry which is preliminary data.</text>
</comment>
<evidence type="ECO:0000313" key="3">
    <source>
        <dbReference type="EMBL" id="CAB9517093.1"/>
    </source>
</evidence>
<dbReference type="InterPro" id="IPR052595">
    <property type="entry name" value="LRRC69/RLP"/>
</dbReference>
<evidence type="ECO:0000313" key="4">
    <source>
        <dbReference type="Proteomes" id="UP001153069"/>
    </source>
</evidence>
<keyword evidence="2" id="KW-0472">Membrane</keyword>
<evidence type="ECO:0000256" key="1">
    <source>
        <dbReference type="SAM" id="MobiDB-lite"/>
    </source>
</evidence>
<evidence type="ECO:0000256" key="2">
    <source>
        <dbReference type="SAM" id="Phobius"/>
    </source>
</evidence>
<keyword evidence="2" id="KW-0812">Transmembrane</keyword>
<keyword evidence="4" id="KW-1185">Reference proteome</keyword>
<proteinExistence type="predicted"/>
<accession>A0A9N8HNL3</accession>
<organism evidence="3 4">
    <name type="scientific">Seminavis robusta</name>
    <dbReference type="NCBI Taxonomy" id="568900"/>
    <lineage>
        <taxon>Eukaryota</taxon>
        <taxon>Sar</taxon>
        <taxon>Stramenopiles</taxon>
        <taxon>Ochrophyta</taxon>
        <taxon>Bacillariophyta</taxon>
        <taxon>Bacillariophyceae</taxon>
        <taxon>Bacillariophycidae</taxon>
        <taxon>Naviculales</taxon>
        <taxon>Naviculaceae</taxon>
        <taxon>Seminavis</taxon>
    </lineage>
</organism>
<dbReference type="InterPro" id="IPR032675">
    <property type="entry name" value="LRR_dom_sf"/>
</dbReference>
<dbReference type="Proteomes" id="UP001153069">
    <property type="component" value="Unassembled WGS sequence"/>
</dbReference>
<keyword evidence="2" id="KW-1133">Transmembrane helix</keyword>
<feature type="region of interest" description="Disordered" evidence="1">
    <location>
        <begin position="73"/>
        <end position="107"/>
    </location>
</feature>
<dbReference type="PANTHER" id="PTHR48057:SF7">
    <property type="entry name" value="LEUCINE-RICH REPEAT SERINE_THREONINE-PROTEIN KINASE 1"/>
    <property type="match status" value="1"/>
</dbReference>
<dbReference type="Gene3D" id="3.80.10.10">
    <property type="entry name" value="Ribonuclease Inhibitor"/>
    <property type="match status" value="1"/>
</dbReference>
<feature type="transmembrane region" description="Helical" evidence="2">
    <location>
        <begin position="158"/>
        <end position="179"/>
    </location>
</feature>